<keyword evidence="1" id="KW-1133">Transmembrane helix</keyword>
<name>A0A151N174_ALLMI</name>
<protein>
    <submittedName>
        <fullName evidence="2">Uncharacterized protein</fullName>
    </submittedName>
</protein>
<keyword evidence="1" id="KW-0812">Transmembrane</keyword>
<evidence type="ECO:0000313" key="2">
    <source>
        <dbReference type="EMBL" id="KYO30576.1"/>
    </source>
</evidence>
<feature type="transmembrane region" description="Helical" evidence="1">
    <location>
        <begin position="29"/>
        <end position="49"/>
    </location>
</feature>
<reference evidence="2 3" key="1">
    <citation type="journal article" date="2012" name="Genome Biol.">
        <title>Sequencing three crocodilian genomes to illuminate the evolution of archosaurs and amniotes.</title>
        <authorList>
            <person name="St John J.A."/>
            <person name="Braun E.L."/>
            <person name="Isberg S.R."/>
            <person name="Miles L.G."/>
            <person name="Chong A.Y."/>
            <person name="Gongora J."/>
            <person name="Dalzell P."/>
            <person name="Moran C."/>
            <person name="Bed'hom B."/>
            <person name="Abzhanov A."/>
            <person name="Burgess S.C."/>
            <person name="Cooksey A.M."/>
            <person name="Castoe T.A."/>
            <person name="Crawford N.G."/>
            <person name="Densmore L.D."/>
            <person name="Drew J.C."/>
            <person name="Edwards S.V."/>
            <person name="Faircloth B.C."/>
            <person name="Fujita M.K."/>
            <person name="Greenwold M.J."/>
            <person name="Hoffmann F.G."/>
            <person name="Howard J.M."/>
            <person name="Iguchi T."/>
            <person name="Janes D.E."/>
            <person name="Khan S.Y."/>
            <person name="Kohno S."/>
            <person name="de Koning A.J."/>
            <person name="Lance S.L."/>
            <person name="McCarthy F.M."/>
            <person name="McCormack J.E."/>
            <person name="Merchant M.E."/>
            <person name="Peterson D.G."/>
            <person name="Pollock D.D."/>
            <person name="Pourmand N."/>
            <person name="Raney B.J."/>
            <person name="Roessler K.A."/>
            <person name="Sanford J.R."/>
            <person name="Sawyer R.H."/>
            <person name="Schmidt C.J."/>
            <person name="Triplett E.W."/>
            <person name="Tuberville T.D."/>
            <person name="Venegas-Anaya M."/>
            <person name="Howard J.T."/>
            <person name="Jarvis E.D."/>
            <person name="Guillette L.J.Jr."/>
            <person name="Glenn T.C."/>
            <person name="Green R.E."/>
            <person name="Ray D.A."/>
        </authorList>
    </citation>
    <scope>NUCLEOTIDE SEQUENCE [LARGE SCALE GENOMIC DNA]</scope>
    <source>
        <strain evidence="2">KSC_2009_1</strain>
    </source>
</reference>
<dbReference type="EMBL" id="AKHW03004154">
    <property type="protein sequence ID" value="KYO30576.1"/>
    <property type="molecule type" value="Genomic_DNA"/>
</dbReference>
<proteinExistence type="predicted"/>
<evidence type="ECO:0000313" key="3">
    <source>
        <dbReference type="Proteomes" id="UP000050525"/>
    </source>
</evidence>
<keyword evidence="3" id="KW-1185">Reference proteome</keyword>
<organism evidence="2 3">
    <name type="scientific">Alligator mississippiensis</name>
    <name type="common">American alligator</name>
    <dbReference type="NCBI Taxonomy" id="8496"/>
    <lineage>
        <taxon>Eukaryota</taxon>
        <taxon>Metazoa</taxon>
        <taxon>Chordata</taxon>
        <taxon>Craniata</taxon>
        <taxon>Vertebrata</taxon>
        <taxon>Euteleostomi</taxon>
        <taxon>Archelosauria</taxon>
        <taxon>Archosauria</taxon>
        <taxon>Crocodylia</taxon>
        <taxon>Alligatoridae</taxon>
        <taxon>Alligatorinae</taxon>
        <taxon>Alligator</taxon>
    </lineage>
</organism>
<evidence type="ECO:0000256" key="1">
    <source>
        <dbReference type="SAM" id="Phobius"/>
    </source>
</evidence>
<keyword evidence="1" id="KW-0472">Membrane</keyword>
<sequence>MLMASRQPGEHLWQVRETKKISKTSLKTYVITLLAAIMWHSISFNQYIYGTEMHVKRKQTELGSRHFRKA</sequence>
<gene>
    <name evidence="2" type="ORF">Y1Q_0008222</name>
</gene>
<dbReference type="AlphaFoldDB" id="A0A151N174"/>
<comment type="caution">
    <text evidence="2">The sequence shown here is derived from an EMBL/GenBank/DDBJ whole genome shotgun (WGS) entry which is preliminary data.</text>
</comment>
<dbReference type="Proteomes" id="UP000050525">
    <property type="component" value="Unassembled WGS sequence"/>
</dbReference>
<accession>A0A151N174</accession>